<evidence type="ECO:0000313" key="3">
    <source>
        <dbReference type="Proteomes" id="UP000828251"/>
    </source>
</evidence>
<dbReference type="InterPro" id="IPR002156">
    <property type="entry name" value="RNaseH_domain"/>
</dbReference>
<comment type="caution">
    <text evidence="2">The sequence shown here is derived from an EMBL/GenBank/DDBJ whole genome shotgun (WGS) entry which is preliminary data.</text>
</comment>
<feature type="domain" description="RNase H type-1" evidence="1">
    <location>
        <begin position="69"/>
        <end position="116"/>
    </location>
</feature>
<name>A0A9D3ZK85_9ROSI</name>
<dbReference type="Pfam" id="PF13456">
    <property type="entry name" value="RVT_3"/>
    <property type="match status" value="1"/>
</dbReference>
<keyword evidence="3" id="KW-1185">Reference proteome</keyword>
<dbReference type="GO" id="GO:0003676">
    <property type="term" value="F:nucleic acid binding"/>
    <property type="evidence" value="ECO:0007669"/>
    <property type="project" value="InterPro"/>
</dbReference>
<accession>A0A9D3ZK85</accession>
<dbReference type="Proteomes" id="UP000828251">
    <property type="component" value="Unassembled WGS sequence"/>
</dbReference>
<dbReference type="GO" id="GO:0004523">
    <property type="term" value="F:RNA-DNA hybrid ribonuclease activity"/>
    <property type="evidence" value="ECO:0007669"/>
    <property type="project" value="InterPro"/>
</dbReference>
<reference evidence="2 3" key="1">
    <citation type="journal article" date="2021" name="Plant Biotechnol. J.">
        <title>Multi-omics assisted identification of the key and species-specific regulatory components of drought-tolerant mechanisms in Gossypium stocksii.</title>
        <authorList>
            <person name="Yu D."/>
            <person name="Ke L."/>
            <person name="Zhang D."/>
            <person name="Wu Y."/>
            <person name="Sun Y."/>
            <person name="Mei J."/>
            <person name="Sun J."/>
            <person name="Sun Y."/>
        </authorList>
    </citation>
    <scope>NUCLEOTIDE SEQUENCE [LARGE SCALE GENOMIC DNA]</scope>
    <source>
        <strain evidence="3">cv. E1</strain>
        <tissue evidence="2">Leaf</tissue>
    </source>
</reference>
<evidence type="ECO:0000313" key="2">
    <source>
        <dbReference type="EMBL" id="KAH1040511.1"/>
    </source>
</evidence>
<sequence>MIYILILASGHDISTSSHDIGTSGVIYALIWLRAMNVYDMWTIWYRNVCDMCTRWNRNVYEIVVHSISGFSIANGVIRDEKGTWILGYNQFLGKCSVGVAELWGILNGLVLLQKQCYDERQDYETKEHSNKEDLANSIL</sequence>
<organism evidence="2 3">
    <name type="scientific">Gossypium stocksii</name>
    <dbReference type="NCBI Taxonomy" id="47602"/>
    <lineage>
        <taxon>Eukaryota</taxon>
        <taxon>Viridiplantae</taxon>
        <taxon>Streptophyta</taxon>
        <taxon>Embryophyta</taxon>
        <taxon>Tracheophyta</taxon>
        <taxon>Spermatophyta</taxon>
        <taxon>Magnoliopsida</taxon>
        <taxon>eudicotyledons</taxon>
        <taxon>Gunneridae</taxon>
        <taxon>Pentapetalae</taxon>
        <taxon>rosids</taxon>
        <taxon>malvids</taxon>
        <taxon>Malvales</taxon>
        <taxon>Malvaceae</taxon>
        <taxon>Malvoideae</taxon>
        <taxon>Gossypium</taxon>
    </lineage>
</organism>
<gene>
    <name evidence="2" type="ORF">J1N35_042254</name>
</gene>
<dbReference type="AlphaFoldDB" id="A0A9D3ZK85"/>
<proteinExistence type="predicted"/>
<protein>
    <recommendedName>
        <fullName evidence="1">RNase H type-1 domain-containing protein</fullName>
    </recommendedName>
</protein>
<dbReference type="OrthoDB" id="961708at2759"/>
<evidence type="ECO:0000259" key="1">
    <source>
        <dbReference type="Pfam" id="PF13456"/>
    </source>
</evidence>
<dbReference type="EMBL" id="JAIQCV010000012">
    <property type="protein sequence ID" value="KAH1040511.1"/>
    <property type="molecule type" value="Genomic_DNA"/>
</dbReference>